<dbReference type="InterPro" id="IPR008136">
    <property type="entry name" value="CinA_C"/>
</dbReference>
<proteinExistence type="predicted"/>
<gene>
    <name evidence="2" type="ORF">HMPREF9440_02040</name>
</gene>
<organism evidence="2 3">
    <name type="scientific">Sutterella parvirubra YIT 11816</name>
    <dbReference type="NCBI Taxonomy" id="762967"/>
    <lineage>
        <taxon>Bacteria</taxon>
        <taxon>Pseudomonadati</taxon>
        <taxon>Pseudomonadota</taxon>
        <taxon>Betaproteobacteria</taxon>
        <taxon>Burkholderiales</taxon>
        <taxon>Sutterellaceae</taxon>
        <taxon>Sutterella</taxon>
    </lineage>
</organism>
<dbReference type="HOGENOM" id="CLU_030805_1_1_4"/>
<dbReference type="InterPro" id="IPR036653">
    <property type="entry name" value="CinA-like_C"/>
</dbReference>
<dbReference type="RefSeq" id="WP_008543255.1">
    <property type="nucleotide sequence ID" value="NZ_JH605004.1"/>
</dbReference>
<dbReference type="SUPFAM" id="SSF142433">
    <property type="entry name" value="CinA-like"/>
    <property type="match status" value="1"/>
</dbReference>
<feature type="domain" description="CinA C-terminal" evidence="1">
    <location>
        <begin position="14"/>
        <end position="166"/>
    </location>
</feature>
<protein>
    <submittedName>
        <fullName evidence="2">Competence/damage-inducible protein CinA domain protein</fullName>
    </submittedName>
</protein>
<comment type="caution">
    <text evidence="2">The sequence shown here is derived from an EMBL/GenBank/DDBJ whole genome shotgun (WGS) entry which is preliminary data.</text>
</comment>
<dbReference type="Pfam" id="PF02464">
    <property type="entry name" value="CinA"/>
    <property type="match status" value="1"/>
</dbReference>
<evidence type="ECO:0000313" key="2">
    <source>
        <dbReference type="EMBL" id="EHY30607.1"/>
    </source>
</evidence>
<dbReference type="Gene3D" id="3.90.950.20">
    <property type="entry name" value="CinA-like"/>
    <property type="match status" value="1"/>
</dbReference>
<sequence>MDELRHQTALAAALAGETARERGHVFATAESCTGGLVAASLTDVAGSSAWFDRGFVTYATVSKTELLDVDPDEIEREGVVSEAVARAMARGALAKSRATLSVALTGVAGPTGGTPETPVGTVWIGWGEKTPEGEIVTAARRILVTGSRDAVRWGAARTALQGLIAMMGGVNPATMPCEFD</sequence>
<keyword evidence="3" id="KW-1185">Reference proteome</keyword>
<name>H3KH01_9BURK</name>
<dbReference type="STRING" id="762967.HMPREF9440_02040"/>
<accession>H3KH01</accession>
<dbReference type="EMBL" id="AFBQ01000304">
    <property type="protein sequence ID" value="EHY30607.1"/>
    <property type="molecule type" value="Genomic_DNA"/>
</dbReference>
<dbReference type="Proteomes" id="UP000004956">
    <property type="component" value="Unassembled WGS sequence"/>
</dbReference>
<reference evidence="2 3" key="1">
    <citation type="submission" date="2011-11" db="EMBL/GenBank/DDBJ databases">
        <authorList>
            <person name="Weinstock G."/>
            <person name="Sodergren E."/>
            <person name="Clifton S."/>
            <person name="Fulton L."/>
            <person name="Fulton B."/>
            <person name="Courtney L."/>
            <person name="Fronick C."/>
            <person name="Harrison M."/>
            <person name="Strong C."/>
            <person name="Farmer C."/>
            <person name="Delahaunty K."/>
            <person name="Markovic C."/>
            <person name="Hall O."/>
            <person name="Minx P."/>
            <person name="Tomlinson C."/>
            <person name="Mitreva M."/>
            <person name="Hou S."/>
            <person name="Chen J."/>
            <person name="Wollam A."/>
            <person name="Pepin K.H."/>
            <person name="Johnson M."/>
            <person name="Bhonagiri V."/>
            <person name="Zhang X."/>
            <person name="Suruliraj S."/>
            <person name="Warren W."/>
            <person name="Chinwalla A."/>
            <person name="Mardis E.R."/>
            <person name="Wilson R.K."/>
        </authorList>
    </citation>
    <scope>NUCLEOTIDE SEQUENCE [LARGE SCALE GENOMIC DNA]</scope>
    <source>
        <strain evidence="2 3">YIT 11816</strain>
    </source>
</reference>
<evidence type="ECO:0000259" key="1">
    <source>
        <dbReference type="Pfam" id="PF02464"/>
    </source>
</evidence>
<dbReference type="NCBIfam" id="TIGR00199">
    <property type="entry name" value="PncC_domain"/>
    <property type="match status" value="1"/>
</dbReference>
<dbReference type="OrthoDB" id="9801454at2"/>
<dbReference type="AlphaFoldDB" id="H3KH01"/>
<dbReference type="PATRIC" id="fig|762967.3.peg.1606"/>
<evidence type="ECO:0000313" key="3">
    <source>
        <dbReference type="Proteomes" id="UP000004956"/>
    </source>
</evidence>